<reference evidence="9" key="1">
    <citation type="submission" date="2018-03" db="EMBL/GenBank/DDBJ databases">
        <authorList>
            <person name="Guldener U."/>
        </authorList>
    </citation>
    <scope>NUCLEOTIDE SEQUENCE</scope>
</reference>
<dbReference type="Pfam" id="PF01479">
    <property type="entry name" value="S4"/>
    <property type="match status" value="1"/>
</dbReference>
<evidence type="ECO:0000256" key="4">
    <source>
        <dbReference type="ARBA" id="ARBA00022980"/>
    </source>
</evidence>
<dbReference type="GO" id="GO:0005763">
    <property type="term" value="C:mitochondrial small ribosomal subunit"/>
    <property type="evidence" value="ECO:0007669"/>
    <property type="project" value="TreeGrafter"/>
</dbReference>
<dbReference type="Gene3D" id="3.10.290.10">
    <property type="entry name" value="RNA-binding S4 domain"/>
    <property type="match status" value="1"/>
</dbReference>
<feature type="region of interest" description="Disordered" evidence="7">
    <location>
        <begin position="82"/>
        <end position="107"/>
    </location>
</feature>
<feature type="compositionally biased region" description="Basic and acidic residues" evidence="7">
    <location>
        <begin position="120"/>
        <end position="129"/>
    </location>
</feature>
<dbReference type="InterPro" id="IPR036986">
    <property type="entry name" value="S4_RNA-bd_sf"/>
</dbReference>
<dbReference type="PROSITE" id="PS50889">
    <property type="entry name" value="S4"/>
    <property type="match status" value="1"/>
</dbReference>
<keyword evidence="10" id="KW-1185">Reference proteome</keyword>
<sequence length="495" mass="55388">MRPAVKRYVLGRPSWNKYNLYNISKADPIVRTTTATFFQQKWAAKAMTRTYHGDHIPEKRWNRLFDRRLASVVEMPPEYLAAHDGSEQAEGRGSGREVDPNDPKAHSVTATSYSVLEEARQAQLARDDAQNASRARNQRPGTRSLRAAMRRPVQDMTPYMQMAFAPQERRLEVAMFRAMFASTPRQARQFCIHGAVKVNGKKMRYGSYMLNPGDLFEVDPDMVMLAAGKDKNQASLEAAVKKLQASKYAKAVADDEAVVESSKDAESEATETSEEKPEGEEVAAVEEEAPEEPELSSLPEAGREAEQRRRVKALVASAKTLLKESPDLNAKRKQELRAFVRASKAALGHKEDLAADDLMATLSSHLTRFKLDGKEVTDAAAKTDSSPAPTADAKNVEEVGSLSKSEAQALARLLRANEEDDENPVDNTKPYATPWEPRKYLKPLAFIPRYLEVNQNICAAVYLRNPVARIGLAEVPTPFSYDVNQLAYTWYLRRR</sequence>
<evidence type="ECO:0000256" key="7">
    <source>
        <dbReference type="SAM" id="MobiDB-lite"/>
    </source>
</evidence>
<dbReference type="GO" id="GO:0019843">
    <property type="term" value="F:rRNA binding"/>
    <property type="evidence" value="ECO:0007669"/>
    <property type="project" value="UniProtKB-KW"/>
</dbReference>
<organism evidence="9 10">
    <name type="scientific">Cephalotrichum gorgonifer</name>
    <dbReference type="NCBI Taxonomy" id="2041049"/>
    <lineage>
        <taxon>Eukaryota</taxon>
        <taxon>Fungi</taxon>
        <taxon>Dikarya</taxon>
        <taxon>Ascomycota</taxon>
        <taxon>Pezizomycotina</taxon>
        <taxon>Sordariomycetes</taxon>
        <taxon>Hypocreomycetidae</taxon>
        <taxon>Microascales</taxon>
        <taxon>Microascaceae</taxon>
        <taxon>Cephalotrichum</taxon>
    </lineage>
</organism>
<comment type="caution">
    <text evidence="9">The sequence shown here is derived from an EMBL/GenBank/DDBJ whole genome shotgun (WGS) entry which is preliminary data.</text>
</comment>
<keyword evidence="4 9" id="KW-0689">Ribosomal protein</keyword>
<dbReference type="PANTHER" id="PTHR11831:SF4">
    <property type="entry name" value="SMALL RIBOSOMAL SUBUNIT PROTEIN US4M"/>
    <property type="match status" value="1"/>
</dbReference>
<keyword evidence="5" id="KW-0687">Ribonucleoprotein</keyword>
<evidence type="ECO:0000256" key="5">
    <source>
        <dbReference type="ARBA" id="ARBA00023274"/>
    </source>
</evidence>
<dbReference type="PANTHER" id="PTHR11831">
    <property type="entry name" value="30S 40S RIBOSOMAL PROTEIN"/>
    <property type="match status" value="1"/>
</dbReference>
<accession>A0AAE8MTC1</accession>
<evidence type="ECO:0000313" key="9">
    <source>
        <dbReference type="EMBL" id="SPN98461.1"/>
    </source>
</evidence>
<feature type="compositionally biased region" description="Acidic residues" evidence="7">
    <location>
        <begin position="267"/>
        <end position="294"/>
    </location>
</feature>
<name>A0AAE8MTC1_9PEZI</name>
<feature type="region of interest" description="Disordered" evidence="7">
    <location>
        <begin position="120"/>
        <end position="149"/>
    </location>
</feature>
<evidence type="ECO:0000313" key="10">
    <source>
        <dbReference type="Proteomes" id="UP001187682"/>
    </source>
</evidence>
<feature type="domain" description="RNA-binding S4" evidence="8">
    <location>
        <begin position="169"/>
        <end position="233"/>
    </location>
</feature>
<evidence type="ECO:0000256" key="2">
    <source>
        <dbReference type="ARBA" id="ARBA00022730"/>
    </source>
</evidence>
<dbReference type="CDD" id="cd00165">
    <property type="entry name" value="S4"/>
    <property type="match status" value="1"/>
</dbReference>
<dbReference type="EMBL" id="ONZQ02000002">
    <property type="protein sequence ID" value="SPN98461.1"/>
    <property type="molecule type" value="Genomic_DNA"/>
</dbReference>
<dbReference type="InterPro" id="IPR022801">
    <property type="entry name" value="Ribosomal_uS4"/>
</dbReference>
<feature type="region of interest" description="Disordered" evidence="7">
    <location>
        <begin position="256"/>
        <end position="306"/>
    </location>
</feature>
<dbReference type="GO" id="GO:0003735">
    <property type="term" value="F:structural constituent of ribosome"/>
    <property type="evidence" value="ECO:0007669"/>
    <property type="project" value="TreeGrafter"/>
</dbReference>
<dbReference type="SMART" id="SM00363">
    <property type="entry name" value="S4"/>
    <property type="match status" value="1"/>
</dbReference>
<comment type="similarity">
    <text evidence="1">Belongs to the universal ribosomal protein uS4 family.</text>
</comment>
<dbReference type="Proteomes" id="UP001187682">
    <property type="component" value="Unassembled WGS sequence"/>
</dbReference>
<feature type="region of interest" description="Disordered" evidence="7">
    <location>
        <begin position="380"/>
        <end position="399"/>
    </location>
</feature>
<dbReference type="GO" id="GO:0042274">
    <property type="term" value="P:ribosomal small subunit biogenesis"/>
    <property type="evidence" value="ECO:0007669"/>
    <property type="project" value="TreeGrafter"/>
</dbReference>
<proteinExistence type="inferred from homology"/>
<keyword evidence="3 6" id="KW-0694">RNA-binding</keyword>
<gene>
    <name evidence="9" type="ORF">DNG_01505</name>
</gene>
<protein>
    <submittedName>
        <fullName evidence="9">Related to NAM9 - mitochondrial ribosomal protein, small subunit</fullName>
    </submittedName>
</protein>
<dbReference type="AlphaFoldDB" id="A0AAE8MTC1"/>
<evidence type="ECO:0000256" key="6">
    <source>
        <dbReference type="PROSITE-ProRule" id="PRU00182"/>
    </source>
</evidence>
<keyword evidence="2" id="KW-0699">rRNA-binding</keyword>
<feature type="compositionally biased region" description="Basic and acidic residues" evidence="7">
    <location>
        <begin position="84"/>
        <end position="105"/>
    </location>
</feature>
<evidence type="ECO:0000259" key="8">
    <source>
        <dbReference type="SMART" id="SM00363"/>
    </source>
</evidence>
<dbReference type="InterPro" id="IPR002942">
    <property type="entry name" value="S4_RNA-bd"/>
</dbReference>
<evidence type="ECO:0000256" key="3">
    <source>
        <dbReference type="ARBA" id="ARBA00022884"/>
    </source>
</evidence>
<evidence type="ECO:0000256" key="1">
    <source>
        <dbReference type="ARBA" id="ARBA00007465"/>
    </source>
</evidence>
<dbReference type="SUPFAM" id="SSF55174">
    <property type="entry name" value="Alpha-L RNA-binding motif"/>
    <property type="match status" value="1"/>
</dbReference>